<accession>A0A0G8ARV8</accession>
<dbReference type="InterPro" id="IPR016169">
    <property type="entry name" value="FAD-bd_PCMH_sub2"/>
</dbReference>
<dbReference type="PROSITE" id="PS51387">
    <property type="entry name" value="FAD_PCMH"/>
    <property type="match status" value="1"/>
</dbReference>
<proteinExistence type="predicted"/>
<dbReference type="AlphaFoldDB" id="A0A0G8ARV8"/>
<name>A0A0G8ARV8_9SYNE</name>
<dbReference type="PANTHER" id="PTHR11748:SF103">
    <property type="entry name" value="GLYCOLATE OXIDASE SUBUNIT GLCE"/>
    <property type="match status" value="1"/>
</dbReference>
<dbReference type="InterPro" id="IPR006094">
    <property type="entry name" value="Oxid_FAD_bind_N"/>
</dbReference>
<dbReference type="GO" id="GO:0071949">
    <property type="term" value="F:FAD binding"/>
    <property type="evidence" value="ECO:0007669"/>
    <property type="project" value="InterPro"/>
</dbReference>
<organism evidence="2 3">
    <name type="scientific">Candidatus Synechococcus spongiarum 15L</name>
    <dbReference type="NCBI Taxonomy" id="1608419"/>
    <lineage>
        <taxon>Bacteria</taxon>
        <taxon>Bacillati</taxon>
        <taxon>Cyanobacteriota</taxon>
        <taxon>Cyanophyceae</taxon>
        <taxon>Synechococcales</taxon>
        <taxon>Synechococcaceae</taxon>
        <taxon>Synechococcus</taxon>
    </lineage>
</organism>
<evidence type="ECO:0000259" key="1">
    <source>
        <dbReference type="PROSITE" id="PS51387"/>
    </source>
</evidence>
<gene>
    <name evidence="2" type="ORF">TQ37_10270</name>
</gene>
<comment type="caution">
    <text evidence="2">The sequence shown here is derived from an EMBL/GenBank/DDBJ whole genome shotgun (WGS) entry which is preliminary data.</text>
</comment>
<protein>
    <recommendedName>
        <fullName evidence="1">FAD-binding PCMH-type domain-containing protein</fullName>
    </recommendedName>
</protein>
<dbReference type="PANTHER" id="PTHR11748">
    <property type="entry name" value="D-LACTATE DEHYDROGENASE"/>
    <property type="match status" value="1"/>
</dbReference>
<dbReference type="Proteomes" id="UP000035037">
    <property type="component" value="Unassembled WGS sequence"/>
</dbReference>
<dbReference type="InterPro" id="IPR016166">
    <property type="entry name" value="FAD-bd_PCMH"/>
</dbReference>
<reference evidence="2 3" key="2">
    <citation type="submission" date="2015-05" db="EMBL/GenBank/DDBJ databases">
        <title>Lifestyle Evolution in Cyanobacterial Symbionts of Sponges.</title>
        <authorList>
            <person name="Burgsdorf I."/>
            <person name="Slaby B.M."/>
            <person name="Handley K.M."/>
            <person name="Haber M."/>
            <person name="Blom J."/>
            <person name="Marshall C.W."/>
            <person name="Gilbert J.A."/>
            <person name="Hentschel U."/>
            <person name="Steindler L."/>
        </authorList>
    </citation>
    <scope>NUCLEOTIDE SEQUENCE [LARGE SCALE GENOMIC DNA]</scope>
    <source>
        <strain evidence="2">15L</strain>
    </source>
</reference>
<dbReference type="InterPro" id="IPR036318">
    <property type="entry name" value="FAD-bd_PCMH-like_sf"/>
</dbReference>
<dbReference type="STRING" id="431041.FLM9_702"/>
<feature type="domain" description="FAD-binding PCMH-type" evidence="1">
    <location>
        <begin position="1"/>
        <end position="182"/>
    </location>
</feature>
<dbReference type="Gene3D" id="3.30.465.10">
    <property type="match status" value="1"/>
</dbReference>
<dbReference type="Pfam" id="PF01565">
    <property type="entry name" value="FAD_binding_4"/>
    <property type="match status" value="1"/>
</dbReference>
<dbReference type="PATRIC" id="fig|1608419.3.peg.1390"/>
<reference evidence="2 3" key="1">
    <citation type="submission" date="2015-02" db="EMBL/GenBank/DDBJ databases">
        <authorList>
            <person name="Slaby B."/>
            <person name="Hentschel U."/>
        </authorList>
    </citation>
    <scope>NUCLEOTIDE SEQUENCE [LARGE SCALE GENOMIC DNA]</scope>
    <source>
        <strain evidence="2">15L</strain>
    </source>
</reference>
<dbReference type="EMBL" id="JYFQ01000220">
    <property type="protein sequence ID" value="KKZ10002.1"/>
    <property type="molecule type" value="Genomic_DNA"/>
</dbReference>
<evidence type="ECO:0000313" key="3">
    <source>
        <dbReference type="Proteomes" id="UP000035037"/>
    </source>
</evidence>
<dbReference type="SUPFAM" id="SSF56176">
    <property type="entry name" value="FAD-binding/transporter-associated domain-like"/>
    <property type="match status" value="1"/>
</dbReference>
<sequence>MGTAAITRGWLQPTLQEIPDLLHQLNTARQPWRPAGLGGHLHWCQPVPWNGKVVSVADNNAILRHSVEDFTVEVEAGLPLSWLQAALAEHGQWLAVDPPPASSPGTVGGLVARGLSAGLRHRYLGIRDQLIGVGFVRADGVAAQAGGHVVKNVAGYDLMRLLCGSWGSLALLTRLTLRTYPIPPRRRHLLLCGAQGPMLQFRRWLLRSCLTPERVDWWSPAMAIRLGCGGASESDLYLAMSLGSISQDAIRAQEQALATRLGDSIRMQPLPNWPQVALARAAAPGEWLLHLGCRPAAMAQLMLETSPAGLCWQAGLTTGLGYAIGALTVEQVLRLRNRLTSHGGFLTILVQPHHVTIPSPLPPWQRQPAADVMLAIKRALDPYGVVSAGGVPGV</sequence>
<evidence type="ECO:0000313" key="2">
    <source>
        <dbReference type="EMBL" id="KKZ10002.1"/>
    </source>
</evidence>